<proteinExistence type="predicted"/>
<evidence type="ECO:0000256" key="1">
    <source>
        <dbReference type="SAM" id="MobiDB-lite"/>
    </source>
</evidence>
<comment type="caution">
    <text evidence="2">The sequence shown here is derived from an EMBL/GenBank/DDBJ whole genome shotgun (WGS) entry which is preliminary data.</text>
</comment>
<protein>
    <submittedName>
        <fullName evidence="2">Uncharacterized protein</fullName>
    </submittedName>
</protein>
<organism evidence="2 3">
    <name type="scientific">Gossypium arboreum</name>
    <name type="common">Tree cotton</name>
    <name type="synonym">Gossypium nanking</name>
    <dbReference type="NCBI Taxonomy" id="29729"/>
    <lineage>
        <taxon>Eukaryota</taxon>
        <taxon>Viridiplantae</taxon>
        <taxon>Streptophyta</taxon>
        <taxon>Embryophyta</taxon>
        <taxon>Tracheophyta</taxon>
        <taxon>Spermatophyta</taxon>
        <taxon>Magnoliopsida</taxon>
        <taxon>eudicotyledons</taxon>
        <taxon>Gunneridae</taxon>
        <taxon>Pentapetalae</taxon>
        <taxon>rosids</taxon>
        <taxon>malvids</taxon>
        <taxon>Malvales</taxon>
        <taxon>Malvaceae</taxon>
        <taxon>Malvoideae</taxon>
        <taxon>Gossypium</taxon>
    </lineage>
</organism>
<dbReference type="Proteomes" id="UP001358586">
    <property type="component" value="Chromosome 11"/>
</dbReference>
<evidence type="ECO:0000313" key="3">
    <source>
        <dbReference type="Proteomes" id="UP001358586"/>
    </source>
</evidence>
<name>A0ABR0N5X6_GOSAR</name>
<reference evidence="2 3" key="1">
    <citation type="submission" date="2023-03" db="EMBL/GenBank/DDBJ databases">
        <title>WGS of Gossypium arboreum.</title>
        <authorList>
            <person name="Yu D."/>
        </authorList>
    </citation>
    <scope>NUCLEOTIDE SEQUENCE [LARGE SCALE GENOMIC DNA]</scope>
    <source>
        <tissue evidence="2">Leaf</tissue>
    </source>
</reference>
<sequence length="86" mass="9918">MEDHGKSKIVHDRANQRGNEGSTYQWSNEQDKHPCDLYEMHSCETTRPNYSEVLPVHLEQPNPDGNTSIRIRPSQGSFLIRTLIIL</sequence>
<evidence type="ECO:0000313" key="2">
    <source>
        <dbReference type="EMBL" id="KAK5785217.1"/>
    </source>
</evidence>
<gene>
    <name evidence="2" type="ORF">PVK06_039780</name>
</gene>
<accession>A0ABR0N5X6</accession>
<dbReference type="EMBL" id="JARKNE010000011">
    <property type="protein sequence ID" value="KAK5785217.1"/>
    <property type="molecule type" value="Genomic_DNA"/>
</dbReference>
<feature type="compositionally biased region" description="Basic and acidic residues" evidence="1">
    <location>
        <begin position="1"/>
        <end position="15"/>
    </location>
</feature>
<feature type="region of interest" description="Disordered" evidence="1">
    <location>
        <begin position="1"/>
        <end position="29"/>
    </location>
</feature>
<feature type="compositionally biased region" description="Polar residues" evidence="1">
    <location>
        <begin position="16"/>
        <end position="28"/>
    </location>
</feature>
<keyword evidence="3" id="KW-1185">Reference proteome</keyword>